<evidence type="ECO:0000259" key="2">
    <source>
        <dbReference type="PROSITE" id="PS50968"/>
    </source>
</evidence>
<dbReference type="RefSeq" id="WP_121621851.1">
    <property type="nucleotide sequence ID" value="NZ_JACIIW010000003.1"/>
</dbReference>
<keyword evidence="1" id="KW-0092">Biotin</keyword>
<comment type="caution">
    <text evidence="3">The sequence shown here is derived from an EMBL/GenBank/DDBJ whole genome shotgun (WGS) entry which is preliminary data.</text>
</comment>
<dbReference type="Proteomes" id="UP000269692">
    <property type="component" value="Unassembled WGS sequence"/>
</dbReference>
<dbReference type="CDD" id="cd06850">
    <property type="entry name" value="biotinyl_domain"/>
    <property type="match status" value="1"/>
</dbReference>
<dbReference type="PROSITE" id="PS50968">
    <property type="entry name" value="BIOTINYL_LIPOYL"/>
    <property type="match status" value="1"/>
</dbReference>
<feature type="domain" description="Lipoyl-binding" evidence="2">
    <location>
        <begin position="1"/>
        <end position="72"/>
    </location>
</feature>
<dbReference type="SUPFAM" id="SSF51230">
    <property type="entry name" value="Single hybrid motif"/>
    <property type="match status" value="1"/>
</dbReference>
<name>A0A3L7AMX2_9HYPH</name>
<dbReference type="Gene3D" id="2.40.50.100">
    <property type="match status" value="1"/>
</dbReference>
<evidence type="ECO:0000313" key="4">
    <source>
        <dbReference type="Proteomes" id="UP000269692"/>
    </source>
</evidence>
<dbReference type="PANTHER" id="PTHR45266">
    <property type="entry name" value="OXALOACETATE DECARBOXYLASE ALPHA CHAIN"/>
    <property type="match status" value="1"/>
</dbReference>
<reference evidence="3 4" key="1">
    <citation type="submission" date="2018-10" db="EMBL/GenBank/DDBJ databases">
        <title>Xanthobacter tagetidis genome sequencing and assembly.</title>
        <authorList>
            <person name="Maclea K.S."/>
            <person name="Goen A.E."/>
            <person name="Fatima S.A."/>
        </authorList>
    </citation>
    <scope>NUCLEOTIDE SEQUENCE [LARGE SCALE GENOMIC DNA]</scope>
    <source>
        <strain evidence="3 4">ATCC 700314</strain>
    </source>
</reference>
<protein>
    <submittedName>
        <fullName evidence="3">Acetyl-CoA carboxylase biotin carboxyl carrier protein subunit</fullName>
    </submittedName>
</protein>
<dbReference type="InterPro" id="IPR011053">
    <property type="entry name" value="Single_hybrid_motif"/>
</dbReference>
<accession>A0A3L7AMX2</accession>
<dbReference type="EMBL" id="RCTF01000002">
    <property type="protein sequence ID" value="RLP81000.1"/>
    <property type="molecule type" value="Genomic_DNA"/>
</dbReference>
<evidence type="ECO:0000313" key="3">
    <source>
        <dbReference type="EMBL" id="RLP81000.1"/>
    </source>
</evidence>
<dbReference type="PANTHER" id="PTHR45266:SF3">
    <property type="entry name" value="OXALOACETATE DECARBOXYLASE ALPHA CHAIN"/>
    <property type="match status" value="1"/>
</dbReference>
<dbReference type="AlphaFoldDB" id="A0A3L7AMX2"/>
<dbReference type="InterPro" id="IPR050709">
    <property type="entry name" value="Biotin_Carboxyl_Carrier/Decarb"/>
</dbReference>
<organism evidence="3 4">
    <name type="scientific">Xanthobacter tagetidis</name>
    <dbReference type="NCBI Taxonomy" id="60216"/>
    <lineage>
        <taxon>Bacteria</taxon>
        <taxon>Pseudomonadati</taxon>
        <taxon>Pseudomonadota</taxon>
        <taxon>Alphaproteobacteria</taxon>
        <taxon>Hyphomicrobiales</taxon>
        <taxon>Xanthobacteraceae</taxon>
        <taxon>Xanthobacter</taxon>
    </lineage>
</organism>
<dbReference type="OrthoDB" id="163546at2"/>
<evidence type="ECO:0000256" key="1">
    <source>
        <dbReference type="ARBA" id="ARBA00023267"/>
    </source>
</evidence>
<dbReference type="Pfam" id="PF00364">
    <property type="entry name" value="Biotin_lipoyl"/>
    <property type="match status" value="1"/>
</dbReference>
<sequence length="73" mass="7392">MAQHEVVSSVTGVVFEVAVAEGATVAAGDTLVVVESMKMEIPVVAPRAGRVARLLMAAGDGVDEGQVVAVVED</sequence>
<keyword evidence="4" id="KW-1185">Reference proteome</keyword>
<gene>
    <name evidence="3" type="ORF">D9R14_03085</name>
</gene>
<dbReference type="InterPro" id="IPR000089">
    <property type="entry name" value="Biotin_lipoyl"/>
</dbReference>
<proteinExistence type="predicted"/>